<feature type="chain" id="PRO_5041985915" evidence="1">
    <location>
        <begin position="22"/>
        <end position="55"/>
    </location>
</feature>
<dbReference type="Proteomes" id="UP001234989">
    <property type="component" value="Chromosome 1"/>
</dbReference>
<gene>
    <name evidence="2" type="ORF">MTR67_003574</name>
</gene>
<evidence type="ECO:0000313" key="3">
    <source>
        <dbReference type="Proteomes" id="UP001234989"/>
    </source>
</evidence>
<keyword evidence="1" id="KW-0732">Signal</keyword>
<keyword evidence="3" id="KW-1185">Reference proteome</keyword>
<organism evidence="2 3">
    <name type="scientific">Solanum verrucosum</name>
    <dbReference type="NCBI Taxonomy" id="315347"/>
    <lineage>
        <taxon>Eukaryota</taxon>
        <taxon>Viridiplantae</taxon>
        <taxon>Streptophyta</taxon>
        <taxon>Embryophyta</taxon>
        <taxon>Tracheophyta</taxon>
        <taxon>Spermatophyta</taxon>
        <taxon>Magnoliopsida</taxon>
        <taxon>eudicotyledons</taxon>
        <taxon>Gunneridae</taxon>
        <taxon>Pentapetalae</taxon>
        <taxon>asterids</taxon>
        <taxon>lamiids</taxon>
        <taxon>Solanales</taxon>
        <taxon>Solanaceae</taxon>
        <taxon>Solanoideae</taxon>
        <taxon>Solaneae</taxon>
        <taxon>Solanum</taxon>
    </lineage>
</organism>
<reference evidence="2" key="1">
    <citation type="submission" date="2023-08" db="EMBL/GenBank/DDBJ databases">
        <title>A de novo genome assembly of Solanum verrucosum Schlechtendal, a Mexican diploid species geographically isolated from the other diploid A-genome species in potato relatives.</title>
        <authorList>
            <person name="Hosaka K."/>
        </authorList>
    </citation>
    <scope>NUCLEOTIDE SEQUENCE</scope>
    <source>
        <tissue evidence="2">Young leaves</tissue>
    </source>
</reference>
<feature type="signal peptide" evidence="1">
    <location>
        <begin position="1"/>
        <end position="21"/>
    </location>
</feature>
<dbReference type="EMBL" id="CP133612">
    <property type="protein sequence ID" value="WMV10189.1"/>
    <property type="molecule type" value="Genomic_DNA"/>
</dbReference>
<protein>
    <submittedName>
        <fullName evidence="2">Uncharacterized protein</fullName>
    </submittedName>
</protein>
<evidence type="ECO:0000256" key="1">
    <source>
        <dbReference type="SAM" id="SignalP"/>
    </source>
</evidence>
<name>A0AAF0PYA9_SOLVR</name>
<sequence length="55" mass="6060">VEQSQGKFSFVSLSSLSCCLAVQLTYSFIPCTDVSWPASFYDADAGNQDQHPARR</sequence>
<feature type="non-terminal residue" evidence="2">
    <location>
        <position position="1"/>
    </location>
</feature>
<proteinExistence type="predicted"/>
<accession>A0AAF0PYA9</accession>
<dbReference type="AlphaFoldDB" id="A0AAF0PYA9"/>
<evidence type="ECO:0000313" key="2">
    <source>
        <dbReference type="EMBL" id="WMV10189.1"/>
    </source>
</evidence>